<evidence type="ECO:0000256" key="4">
    <source>
        <dbReference type="ARBA" id="ARBA00010561"/>
    </source>
</evidence>
<dbReference type="PANTHER" id="PTHR34148">
    <property type="entry name" value="ADENOSYLCOBINAMIDE-GDP RIBAZOLETRANSFERASE"/>
    <property type="match status" value="1"/>
</dbReference>
<evidence type="ECO:0000256" key="19">
    <source>
        <dbReference type="HAMAP-Rule" id="MF_00719"/>
    </source>
</evidence>
<keyword evidence="9 19" id="KW-0808">Transferase</keyword>
<comment type="pathway">
    <text evidence="3 19">Cofactor biosynthesis; adenosylcobalamin biosynthesis; adenosylcobalamin from cob(II)yrinate a,c-diamide: step 7/7.</text>
</comment>
<dbReference type="EC" id="2.7.8.26" evidence="5 19"/>
<dbReference type="InterPro" id="IPR003805">
    <property type="entry name" value="CobS"/>
</dbReference>
<gene>
    <name evidence="19 20" type="primary">cobS</name>
    <name evidence="20" type="ORF">GCM10025883_14650</name>
</gene>
<evidence type="ECO:0000256" key="8">
    <source>
        <dbReference type="ARBA" id="ARBA00022573"/>
    </source>
</evidence>
<evidence type="ECO:0000256" key="11">
    <source>
        <dbReference type="ARBA" id="ARBA00022842"/>
    </source>
</evidence>
<evidence type="ECO:0000256" key="2">
    <source>
        <dbReference type="ARBA" id="ARBA00004651"/>
    </source>
</evidence>
<evidence type="ECO:0000256" key="14">
    <source>
        <dbReference type="ARBA" id="ARBA00025228"/>
    </source>
</evidence>
<dbReference type="EMBL" id="BSUO01000001">
    <property type="protein sequence ID" value="GMA39420.1"/>
    <property type="molecule type" value="Genomic_DNA"/>
</dbReference>
<comment type="caution">
    <text evidence="20">The sequence shown here is derived from an EMBL/GenBank/DDBJ whole genome shotgun (WGS) entry which is preliminary data.</text>
</comment>
<evidence type="ECO:0000256" key="10">
    <source>
        <dbReference type="ARBA" id="ARBA00022692"/>
    </source>
</evidence>
<dbReference type="Proteomes" id="UP001157126">
    <property type="component" value="Unassembled WGS sequence"/>
</dbReference>
<evidence type="ECO:0000256" key="16">
    <source>
        <dbReference type="ARBA" id="ARBA00032853"/>
    </source>
</evidence>
<evidence type="ECO:0000256" key="13">
    <source>
        <dbReference type="ARBA" id="ARBA00023136"/>
    </source>
</evidence>
<feature type="transmembrane region" description="Helical" evidence="19">
    <location>
        <begin position="206"/>
        <end position="225"/>
    </location>
</feature>
<keyword evidence="7 19" id="KW-1003">Cell membrane</keyword>
<feature type="transmembrane region" description="Helical" evidence="19">
    <location>
        <begin position="162"/>
        <end position="186"/>
    </location>
</feature>
<comment type="function">
    <text evidence="14 19">Joins adenosylcobinamide-GDP and alpha-ribazole to generate adenosylcobalamin (Ado-cobalamin). Also synthesizes adenosylcobalamin 5'-phosphate from adenosylcobinamide-GDP and alpha-ribazole 5'-phosphate.</text>
</comment>
<comment type="cofactor">
    <cofactor evidence="1 19">
        <name>Mg(2+)</name>
        <dbReference type="ChEBI" id="CHEBI:18420"/>
    </cofactor>
</comment>
<evidence type="ECO:0000256" key="18">
    <source>
        <dbReference type="ARBA" id="ARBA00049504"/>
    </source>
</evidence>
<feature type="transmembrane region" description="Helical" evidence="19">
    <location>
        <begin position="82"/>
        <end position="101"/>
    </location>
</feature>
<feature type="transmembrane region" description="Helical" evidence="19">
    <location>
        <begin position="232"/>
        <end position="252"/>
    </location>
</feature>
<feature type="transmembrane region" description="Helical" evidence="19">
    <location>
        <begin position="48"/>
        <end position="75"/>
    </location>
</feature>
<evidence type="ECO:0000313" key="21">
    <source>
        <dbReference type="Proteomes" id="UP001157126"/>
    </source>
</evidence>
<feature type="transmembrane region" description="Helical" evidence="19">
    <location>
        <begin position="136"/>
        <end position="155"/>
    </location>
</feature>
<keyword evidence="11 19" id="KW-0460">Magnesium</keyword>
<evidence type="ECO:0000256" key="5">
    <source>
        <dbReference type="ARBA" id="ARBA00013200"/>
    </source>
</evidence>
<keyword evidence="8 19" id="KW-0169">Cobalamin biosynthesis</keyword>
<dbReference type="PANTHER" id="PTHR34148:SF1">
    <property type="entry name" value="ADENOSYLCOBINAMIDE-GDP RIBAZOLETRANSFERASE"/>
    <property type="match status" value="1"/>
</dbReference>
<dbReference type="Pfam" id="PF02654">
    <property type="entry name" value="CobS"/>
    <property type="match status" value="1"/>
</dbReference>
<keyword evidence="12 19" id="KW-1133">Transmembrane helix</keyword>
<name>A0ABQ6IQ09_9MICO</name>
<protein>
    <recommendedName>
        <fullName evidence="6 19">Adenosylcobinamide-GDP ribazoletransferase</fullName>
        <ecNumber evidence="5 19">2.7.8.26</ecNumber>
    </recommendedName>
    <alternativeName>
        <fullName evidence="16 19">Cobalamin synthase</fullName>
    </alternativeName>
    <alternativeName>
        <fullName evidence="15 19">Cobalamin-5'-phosphate synthase</fullName>
    </alternativeName>
</protein>
<evidence type="ECO:0000256" key="6">
    <source>
        <dbReference type="ARBA" id="ARBA00015850"/>
    </source>
</evidence>
<evidence type="ECO:0000256" key="17">
    <source>
        <dbReference type="ARBA" id="ARBA00048623"/>
    </source>
</evidence>
<evidence type="ECO:0000256" key="1">
    <source>
        <dbReference type="ARBA" id="ARBA00001946"/>
    </source>
</evidence>
<keyword evidence="10 19" id="KW-0812">Transmembrane</keyword>
<evidence type="ECO:0000313" key="20">
    <source>
        <dbReference type="EMBL" id="GMA39420.1"/>
    </source>
</evidence>
<comment type="similarity">
    <text evidence="4 19">Belongs to the CobS family.</text>
</comment>
<evidence type="ECO:0000256" key="12">
    <source>
        <dbReference type="ARBA" id="ARBA00022989"/>
    </source>
</evidence>
<feature type="transmembrane region" description="Helical" evidence="19">
    <location>
        <begin position="264"/>
        <end position="285"/>
    </location>
</feature>
<comment type="catalytic activity">
    <reaction evidence="18 19">
        <text>alpha-ribazole 5'-phosphate + adenosylcob(III)inamide-GDP = adenosylcob(III)alamin 5'-phosphate + GMP + H(+)</text>
        <dbReference type="Rhea" id="RHEA:23560"/>
        <dbReference type="ChEBI" id="CHEBI:15378"/>
        <dbReference type="ChEBI" id="CHEBI:57918"/>
        <dbReference type="ChEBI" id="CHEBI:58115"/>
        <dbReference type="ChEBI" id="CHEBI:60487"/>
        <dbReference type="ChEBI" id="CHEBI:60493"/>
        <dbReference type="EC" id="2.7.8.26"/>
    </reaction>
</comment>
<accession>A0ABQ6IQ09</accession>
<sequence>MSTTPDEPTTGGSAGSASRWPVLDGWRMAVGTLTAVPVRPPSHVDSRVAGIAMLLAPVAALLPAAVWAAMGLLAVLGDSPSVALVLAVVAVCGQVLATRALHLDGLADLADGLSASYDRRTALAIMKTGDVGPSGATAIVLTLVLQIAATAALFTQAAAQPAVLCLGVTAVIASRFVLAVACVRGVPAATPAGLGATVAGSVSRVALVVAGVVLVLVCASGHFFFGISRLSVIVIVAAGVLTAVAVVARAVSRLGGITGDVLGATVEIACATTLLTAALYAALVLTPL</sequence>
<evidence type="ECO:0000256" key="9">
    <source>
        <dbReference type="ARBA" id="ARBA00022679"/>
    </source>
</evidence>
<comment type="subcellular location">
    <subcellularLocation>
        <location evidence="2 19">Cell membrane</location>
        <topology evidence="2 19">Multi-pass membrane protein</topology>
    </subcellularLocation>
</comment>
<evidence type="ECO:0000256" key="15">
    <source>
        <dbReference type="ARBA" id="ARBA00032605"/>
    </source>
</evidence>
<evidence type="ECO:0000256" key="7">
    <source>
        <dbReference type="ARBA" id="ARBA00022475"/>
    </source>
</evidence>
<evidence type="ECO:0000256" key="3">
    <source>
        <dbReference type="ARBA" id="ARBA00004663"/>
    </source>
</evidence>
<proteinExistence type="inferred from homology"/>
<reference evidence="21" key="1">
    <citation type="journal article" date="2019" name="Int. J. Syst. Evol. Microbiol.">
        <title>The Global Catalogue of Microorganisms (GCM) 10K type strain sequencing project: providing services to taxonomists for standard genome sequencing and annotation.</title>
        <authorList>
            <consortium name="The Broad Institute Genomics Platform"/>
            <consortium name="The Broad Institute Genome Sequencing Center for Infectious Disease"/>
            <person name="Wu L."/>
            <person name="Ma J."/>
        </authorList>
    </citation>
    <scope>NUCLEOTIDE SEQUENCE [LARGE SCALE GENOMIC DNA]</scope>
    <source>
        <strain evidence="21">NBRC 113072</strain>
    </source>
</reference>
<keyword evidence="13 19" id="KW-0472">Membrane</keyword>
<dbReference type="HAMAP" id="MF_00719">
    <property type="entry name" value="CobS"/>
    <property type="match status" value="1"/>
</dbReference>
<organism evidence="20 21">
    <name type="scientific">Mobilicoccus caccae</name>
    <dbReference type="NCBI Taxonomy" id="1859295"/>
    <lineage>
        <taxon>Bacteria</taxon>
        <taxon>Bacillati</taxon>
        <taxon>Actinomycetota</taxon>
        <taxon>Actinomycetes</taxon>
        <taxon>Micrococcales</taxon>
        <taxon>Dermatophilaceae</taxon>
        <taxon>Mobilicoccus</taxon>
    </lineage>
</organism>
<dbReference type="RefSeq" id="WP_284303335.1">
    <property type="nucleotide sequence ID" value="NZ_BSUO01000001.1"/>
</dbReference>
<comment type="catalytic activity">
    <reaction evidence="17 19">
        <text>alpha-ribazole + adenosylcob(III)inamide-GDP = adenosylcob(III)alamin + GMP + H(+)</text>
        <dbReference type="Rhea" id="RHEA:16049"/>
        <dbReference type="ChEBI" id="CHEBI:10329"/>
        <dbReference type="ChEBI" id="CHEBI:15378"/>
        <dbReference type="ChEBI" id="CHEBI:18408"/>
        <dbReference type="ChEBI" id="CHEBI:58115"/>
        <dbReference type="ChEBI" id="CHEBI:60487"/>
        <dbReference type="EC" id="2.7.8.26"/>
    </reaction>
</comment>
<keyword evidence="21" id="KW-1185">Reference proteome</keyword>